<keyword evidence="7" id="KW-0013">ADP-ribosylation</keyword>
<feature type="domain" description="WGR" evidence="21">
    <location>
        <begin position="490"/>
        <end position="592"/>
    </location>
</feature>
<dbReference type="GO" id="GO:0005730">
    <property type="term" value="C:nucleolus"/>
    <property type="evidence" value="ECO:0007669"/>
    <property type="project" value="TreeGrafter"/>
</dbReference>
<dbReference type="InterPro" id="IPR036420">
    <property type="entry name" value="BRCT_dom_sf"/>
</dbReference>
<dbReference type="Pfam" id="PF16589">
    <property type="entry name" value="BRCT_2"/>
    <property type="match status" value="1"/>
</dbReference>
<dbReference type="InterPro" id="IPR004102">
    <property type="entry name" value="Poly(ADP-ribose)pol_reg_dom"/>
</dbReference>
<dbReference type="InterPro" id="IPR001357">
    <property type="entry name" value="BRCT_dom"/>
</dbReference>
<evidence type="ECO:0000256" key="1">
    <source>
        <dbReference type="ARBA" id="ARBA00004123"/>
    </source>
</evidence>
<protein>
    <recommendedName>
        <fullName evidence="14 15">Poly [ADP-ribose] polymerase</fullName>
        <ecNumber evidence="14">2.4.2.30</ecNumber>
    </recommendedName>
</protein>
<dbReference type="PROSITE" id="PS50172">
    <property type="entry name" value="BRCT"/>
    <property type="match status" value="1"/>
</dbReference>
<comment type="similarity">
    <text evidence="12">Belongs to the ARTD/PARP family.</text>
</comment>
<dbReference type="RefSeq" id="XP_002786786.1">
    <property type="nucleotide sequence ID" value="XM_002786740.1"/>
</dbReference>
<dbReference type="Pfam" id="PF08063">
    <property type="entry name" value="Zn_ribbon_PADR1"/>
    <property type="match status" value="1"/>
</dbReference>
<gene>
    <name evidence="22" type="ORF">Pmar_PMAR008912</name>
</gene>
<dbReference type="OMA" id="MNFKYKY"/>
<dbReference type="GO" id="GO:0008270">
    <property type="term" value="F:zinc ion binding"/>
    <property type="evidence" value="ECO:0007669"/>
    <property type="project" value="UniProtKB-KW"/>
</dbReference>
<dbReference type="FunFam" id="3.90.228.10:FF:000002">
    <property type="entry name" value="Poly [ADP-ribose] polymerase"/>
    <property type="match status" value="1"/>
</dbReference>
<evidence type="ECO:0000256" key="8">
    <source>
        <dbReference type="ARBA" id="ARBA00022771"/>
    </source>
</evidence>
<dbReference type="Pfam" id="PF05406">
    <property type="entry name" value="WGR"/>
    <property type="match status" value="1"/>
</dbReference>
<comment type="catalytic activity">
    <reaction evidence="14">
        <text>L-glutamyl-[protein] + NAD(+) = 5-O-(ADP-D-ribosyl)-L-glutamyl-[protein] + nicotinamide</text>
        <dbReference type="Rhea" id="RHEA:58224"/>
        <dbReference type="Rhea" id="RHEA-COMP:10208"/>
        <dbReference type="Rhea" id="RHEA-COMP:15089"/>
        <dbReference type="ChEBI" id="CHEBI:17154"/>
        <dbReference type="ChEBI" id="CHEBI:29973"/>
        <dbReference type="ChEBI" id="CHEBI:57540"/>
        <dbReference type="ChEBI" id="CHEBI:142540"/>
    </reaction>
</comment>
<dbReference type="PROSITE" id="PS51977">
    <property type="entry name" value="WGR"/>
    <property type="match status" value="1"/>
</dbReference>
<feature type="region of interest" description="Disordered" evidence="16">
    <location>
        <begin position="324"/>
        <end position="343"/>
    </location>
</feature>
<feature type="domain" description="PARP catalytic" evidence="19">
    <location>
        <begin position="738"/>
        <end position="981"/>
    </location>
</feature>
<evidence type="ECO:0000256" key="7">
    <source>
        <dbReference type="ARBA" id="ARBA00022765"/>
    </source>
</evidence>
<dbReference type="EC" id="2.4.2.30" evidence="14"/>
<dbReference type="InterPro" id="IPR008893">
    <property type="entry name" value="WGR_domain"/>
</dbReference>
<keyword evidence="4" id="KW-0548">Nucleotidyltransferase</keyword>
<evidence type="ECO:0000256" key="14">
    <source>
        <dbReference type="PIRNR" id="PIRNR000489"/>
    </source>
</evidence>
<dbReference type="PANTHER" id="PTHR10459:SF80">
    <property type="entry name" value="POLY [ADP-RIBOSE] POLYMERASE 1"/>
    <property type="match status" value="1"/>
</dbReference>
<dbReference type="SMART" id="SM01336">
    <property type="entry name" value="zf-PARP"/>
    <property type="match status" value="1"/>
</dbReference>
<dbReference type="GO" id="GO:0016779">
    <property type="term" value="F:nucleotidyltransferase activity"/>
    <property type="evidence" value="ECO:0007669"/>
    <property type="project" value="UniProtKB-KW"/>
</dbReference>
<dbReference type="InterPro" id="IPR036616">
    <property type="entry name" value="Poly(ADP-ribose)pol_reg_dom_sf"/>
</dbReference>
<dbReference type="PROSITE" id="PS50064">
    <property type="entry name" value="ZF_PARP_2"/>
    <property type="match status" value="1"/>
</dbReference>
<evidence type="ECO:0000256" key="12">
    <source>
        <dbReference type="ARBA" id="ARBA00024347"/>
    </source>
</evidence>
<proteinExistence type="inferred from homology"/>
<dbReference type="InParanoid" id="C5KAC1"/>
<keyword evidence="11 14" id="KW-0539">Nucleus</keyword>
<dbReference type="InterPro" id="IPR001510">
    <property type="entry name" value="Znf_PARP"/>
</dbReference>
<evidence type="ECO:0000256" key="5">
    <source>
        <dbReference type="ARBA" id="ARBA00022723"/>
    </source>
</evidence>
<evidence type="ECO:0000256" key="15">
    <source>
        <dbReference type="RuleBase" id="RU362114"/>
    </source>
</evidence>
<dbReference type="Gene3D" id="3.90.640.80">
    <property type="match status" value="1"/>
</dbReference>
<dbReference type="Pfam" id="PF00644">
    <property type="entry name" value="PARP"/>
    <property type="match status" value="1"/>
</dbReference>
<dbReference type="GeneID" id="9048545"/>
<feature type="compositionally biased region" description="Polar residues" evidence="16">
    <location>
        <begin position="455"/>
        <end position="468"/>
    </location>
</feature>
<dbReference type="GO" id="GO:0006302">
    <property type="term" value="P:double-strand break repair"/>
    <property type="evidence" value="ECO:0007669"/>
    <property type="project" value="TreeGrafter"/>
</dbReference>
<evidence type="ECO:0000313" key="22">
    <source>
        <dbReference type="EMBL" id="EER18582.1"/>
    </source>
</evidence>
<keyword evidence="23" id="KW-1185">Reference proteome</keyword>
<dbReference type="SMART" id="SM00773">
    <property type="entry name" value="WGR"/>
    <property type="match status" value="1"/>
</dbReference>
<dbReference type="SMART" id="SM00292">
    <property type="entry name" value="BRCT"/>
    <property type="match status" value="1"/>
</dbReference>
<comment type="catalytic activity">
    <reaction evidence="13 14">
        <text>NAD(+) + (ADP-D-ribosyl)n-acceptor = nicotinamide + (ADP-D-ribosyl)n+1-acceptor + H(+).</text>
        <dbReference type="EC" id="2.4.2.30"/>
    </reaction>
</comment>
<dbReference type="InterPro" id="IPR012982">
    <property type="entry name" value="PARP1-like_PADR1_Zn_ribbon"/>
</dbReference>
<dbReference type="GO" id="GO:0003677">
    <property type="term" value="F:DNA binding"/>
    <property type="evidence" value="ECO:0007669"/>
    <property type="project" value="UniProtKB-UniRule"/>
</dbReference>
<dbReference type="Gene3D" id="3.90.228.10">
    <property type="match status" value="1"/>
</dbReference>
<evidence type="ECO:0000256" key="11">
    <source>
        <dbReference type="ARBA" id="ARBA00023242"/>
    </source>
</evidence>
<keyword evidence="6" id="KW-0677">Repeat</keyword>
<dbReference type="InterPro" id="IPR008288">
    <property type="entry name" value="PARP"/>
</dbReference>
<dbReference type="Gene3D" id="1.20.142.10">
    <property type="entry name" value="Poly(ADP-ribose) polymerase, regulatory domain"/>
    <property type="match status" value="1"/>
</dbReference>
<dbReference type="GO" id="GO:0070212">
    <property type="term" value="P:protein poly-ADP-ribosylation"/>
    <property type="evidence" value="ECO:0007669"/>
    <property type="project" value="TreeGrafter"/>
</dbReference>
<keyword evidence="14" id="KW-0238">DNA-binding</keyword>
<keyword evidence="9 14" id="KW-0862">Zinc</keyword>
<dbReference type="SUPFAM" id="SSF47587">
    <property type="entry name" value="Domain of poly(ADP-ribose) polymerase"/>
    <property type="match status" value="1"/>
</dbReference>
<dbReference type="GO" id="GO:0003950">
    <property type="term" value="F:NAD+ poly-ADP-ribosyltransferase activity"/>
    <property type="evidence" value="ECO:0007669"/>
    <property type="project" value="UniProtKB-UniRule"/>
</dbReference>
<dbReference type="EMBL" id="GG671749">
    <property type="protein sequence ID" value="EER18582.1"/>
    <property type="molecule type" value="Genomic_DNA"/>
</dbReference>
<evidence type="ECO:0000256" key="6">
    <source>
        <dbReference type="ARBA" id="ARBA00022737"/>
    </source>
</evidence>
<dbReference type="CDD" id="cd17747">
    <property type="entry name" value="BRCT_PARP1"/>
    <property type="match status" value="1"/>
</dbReference>
<evidence type="ECO:0000259" key="17">
    <source>
        <dbReference type="PROSITE" id="PS50064"/>
    </source>
</evidence>
<dbReference type="Pfam" id="PF00645">
    <property type="entry name" value="zf-PARP"/>
    <property type="match status" value="1"/>
</dbReference>
<dbReference type="CDD" id="cd08001">
    <property type="entry name" value="WGR_PARP1_like"/>
    <property type="match status" value="1"/>
</dbReference>
<evidence type="ECO:0000313" key="23">
    <source>
        <dbReference type="Proteomes" id="UP000007800"/>
    </source>
</evidence>
<dbReference type="InterPro" id="IPR036957">
    <property type="entry name" value="Znf_PARP_sf"/>
</dbReference>
<evidence type="ECO:0000256" key="2">
    <source>
        <dbReference type="ARBA" id="ARBA00022676"/>
    </source>
</evidence>
<feature type="region of interest" description="Disordered" evidence="16">
    <location>
        <begin position="448"/>
        <end position="468"/>
    </location>
</feature>
<dbReference type="Gene3D" id="3.40.50.10190">
    <property type="entry name" value="BRCT domain"/>
    <property type="match status" value="1"/>
</dbReference>
<dbReference type="GO" id="GO:0140806">
    <property type="term" value="F:NAD+-protein-aspartate ADP-ribosyltransferase activity"/>
    <property type="evidence" value="ECO:0007669"/>
    <property type="project" value="RHEA"/>
</dbReference>
<evidence type="ECO:0000259" key="21">
    <source>
        <dbReference type="PROSITE" id="PS51977"/>
    </source>
</evidence>
<dbReference type="Gene3D" id="3.30.1740.10">
    <property type="entry name" value="Zinc finger, PARP-type"/>
    <property type="match status" value="1"/>
</dbReference>
<dbReference type="SMART" id="SM01335">
    <property type="entry name" value="PADR1"/>
    <property type="match status" value="1"/>
</dbReference>
<dbReference type="InterPro" id="IPR050800">
    <property type="entry name" value="ARTD/PARP"/>
</dbReference>
<keyword evidence="5 14" id="KW-0479">Metal-binding</keyword>
<dbReference type="Pfam" id="PF02877">
    <property type="entry name" value="PARP_reg"/>
    <property type="match status" value="1"/>
</dbReference>
<dbReference type="InterPro" id="IPR012317">
    <property type="entry name" value="Poly(ADP-ribose)pol_cat_dom"/>
</dbReference>
<dbReference type="SUPFAM" id="SSF52113">
    <property type="entry name" value="BRCT domain"/>
    <property type="match status" value="1"/>
</dbReference>
<dbReference type="PROSITE" id="PS52007">
    <property type="entry name" value="PADR1"/>
    <property type="match status" value="1"/>
</dbReference>
<dbReference type="PANTHER" id="PTHR10459">
    <property type="entry name" value="DNA LIGASE"/>
    <property type="match status" value="1"/>
</dbReference>
<organism evidence="23">
    <name type="scientific">Perkinsus marinus (strain ATCC 50983 / TXsc)</name>
    <dbReference type="NCBI Taxonomy" id="423536"/>
    <lineage>
        <taxon>Eukaryota</taxon>
        <taxon>Sar</taxon>
        <taxon>Alveolata</taxon>
        <taxon>Perkinsozoa</taxon>
        <taxon>Perkinsea</taxon>
        <taxon>Perkinsida</taxon>
        <taxon>Perkinsidae</taxon>
        <taxon>Perkinsus</taxon>
    </lineage>
</organism>
<dbReference type="PROSITE" id="PS51059">
    <property type="entry name" value="PARP_CATALYTIC"/>
    <property type="match status" value="1"/>
</dbReference>
<dbReference type="InterPro" id="IPR036930">
    <property type="entry name" value="WGR_dom_sf"/>
</dbReference>
<feature type="domain" description="PARP-type" evidence="17">
    <location>
        <begin position="10"/>
        <end position="86"/>
    </location>
</feature>
<keyword evidence="3 14" id="KW-0808">Transferase</keyword>
<comment type="subcellular location">
    <subcellularLocation>
        <location evidence="1 14">Nucleus</location>
    </subcellularLocation>
</comment>
<evidence type="ECO:0000256" key="13">
    <source>
        <dbReference type="ARBA" id="ARBA00033987"/>
    </source>
</evidence>
<evidence type="ECO:0000259" key="18">
    <source>
        <dbReference type="PROSITE" id="PS50172"/>
    </source>
</evidence>
<evidence type="ECO:0000256" key="16">
    <source>
        <dbReference type="SAM" id="MobiDB-lite"/>
    </source>
</evidence>
<accession>C5KAC1</accession>
<dbReference type="CDD" id="cd01437">
    <property type="entry name" value="parp_like"/>
    <property type="match status" value="1"/>
</dbReference>
<dbReference type="PROSITE" id="PS51060">
    <property type="entry name" value="PARP_ALPHA_HD"/>
    <property type="match status" value="1"/>
</dbReference>
<name>C5KAC1_PERM5</name>
<sequence>MPYYDQNFDFIAEYAKTGRSHCRACHTNIPDKALRLGRMVQSPHFDGKAPTWYHAKCFWRGRSLPASISDIYGFSSLKFPDQEEIEARPRCFIGKQFFILDRTKCYGFNVEATDWHHVKCFLQHQLRGINGLDPADRQVLQAAIDDRNGVAKTPRGPKRQGTLNANVGKKGRSSVASGAEESVAASGVSKARLREQSDRLFTVMKLLECLTRSDLLDELQANGYWMKKGGEDDLRQIVADCVLFGIPDRCPTCNSGRFRLHGENYECSGWISAYTKCTETTRKPGRSLWRFTEDTLMLHPELSQLMPSIGDRLFATMEKSRVAKRESAGGQDEVQPAEWNRVGDRTNTPLKGMIIGAIGRLSHTRPQLKQMISEGGGNLRDKVDGRVNLVISTVAELEKQADIYAKARRSRLPVVDEAFVLDCLDRKETLPMQGYLCHPEETSGFLGHSAGRKSVASTPSRLSKYSKSSGKEKLRVKNGVVVHDEELAEKAHILIDGNVVYSETLSRTEAASGTNSYYIMELYEADHGTGYWIHRKWGRTGNDAIGGEKREKMADKKNAISAFEGLFEEKTGNPFHEVAAGLLPFEMHPGKAFRLDTKIEKAPSDGLTDGSTLPKAIANLVALICDIDAMEQELRDLDIDPDRMPLGRISRKGLTAAFSVLQDLQVELMQPCGPRNLILADLTNRFYTMVPHSIPPGVPLPVLDNEHIIDQKVELVQSLMDLELSYSVVSAPSVKGGDPIRAKYNQLKCGLSMVDRASLEFQLIEEYVVNTHGPTHTTYKLHLINCFRVDRFGENERFEPYSKEPNRMLLWHGSRMTNWAGILPEGLRIAPPQAPVTGYMFGKGVYFADMVTKSANYCFASLSAETGLLMLCEVALGKSLELHEALFVYGDGQDKPPQGFQGKKLPKTYRSTKGIGGTCPDPASNYITPDGCIVPRGKPVKNPAHRANGSLLYNEYVVYDVSQIRCKYLVECKFETTGTMW</sequence>
<evidence type="ECO:0000256" key="10">
    <source>
        <dbReference type="ARBA" id="ARBA00023027"/>
    </source>
</evidence>
<evidence type="ECO:0000259" key="19">
    <source>
        <dbReference type="PROSITE" id="PS51059"/>
    </source>
</evidence>
<evidence type="ECO:0000259" key="20">
    <source>
        <dbReference type="PROSITE" id="PS51060"/>
    </source>
</evidence>
<dbReference type="GO" id="GO:0140807">
    <property type="term" value="F:NAD+-protein-glutamate ADP-ribosyltransferase activity"/>
    <property type="evidence" value="ECO:0007669"/>
    <property type="project" value="RHEA"/>
</dbReference>
<evidence type="ECO:0000256" key="4">
    <source>
        <dbReference type="ARBA" id="ARBA00022695"/>
    </source>
</evidence>
<dbReference type="GO" id="GO:0051287">
    <property type="term" value="F:NAD binding"/>
    <property type="evidence" value="ECO:0007669"/>
    <property type="project" value="UniProtKB-UniRule"/>
</dbReference>
<keyword evidence="2 14" id="KW-0328">Glycosyltransferase</keyword>
<dbReference type="Proteomes" id="UP000007800">
    <property type="component" value="Unassembled WGS sequence"/>
</dbReference>
<feature type="domain" description="BRCT" evidence="18">
    <location>
        <begin position="345"/>
        <end position="437"/>
    </location>
</feature>
<dbReference type="PIRSF" id="PIRSF000489">
    <property type="entry name" value="NAD_ADPRT"/>
    <property type="match status" value="1"/>
</dbReference>
<dbReference type="SUPFAM" id="SSF142921">
    <property type="entry name" value="WGR domain-like"/>
    <property type="match status" value="1"/>
</dbReference>
<dbReference type="OrthoDB" id="2017365at2759"/>
<evidence type="ECO:0000256" key="3">
    <source>
        <dbReference type="ARBA" id="ARBA00022679"/>
    </source>
</evidence>
<feature type="domain" description="PARP alpha-helical" evidence="20">
    <location>
        <begin position="610"/>
        <end position="730"/>
    </location>
</feature>
<feature type="region of interest" description="Disordered" evidence="16">
    <location>
        <begin position="146"/>
        <end position="178"/>
    </location>
</feature>
<comment type="catalytic activity">
    <reaction evidence="14">
        <text>L-aspartyl-[protein] + NAD(+) = 4-O-(ADP-D-ribosyl)-L-aspartyl-[protein] + nicotinamide</text>
        <dbReference type="Rhea" id="RHEA:54424"/>
        <dbReference type="Rhea" id="RHEA-COMP:9867"/>
        <dbReference type="Rhea" id="RHEA-COMP:13832"/>
        <dbReference type="ChEBI" id="CHEBI:17154"/>
        <dbReference type="ChEBI" id="CHEBI:29961"/>
        <dbReference type="ChEBI" id="CHEBI:57540"/>
        <dbReference type="ChEBI" id="CHEBI:138102"/>
    </reaction>
</comment>
<keyword evidence="10 14" id="KW-0520">NAD</keyword>
<dbReference type="SUPFAM" id="SSF57716">
    <property type="entry name" value="Glucocorticoid receptor-like (DNA-binding domain)"/>
    <property type="match status" value="1"/>
</dbReference>
<dbReference type="SUPFAM" id="SSF56399">
    <property type="entry name" value="ADP-ribosylation"/>
    <property type="match status" value="1"/>
</dbReference>
<dbReference type="AlphaFoldDB" id="C5KAC1"/>
<keyword evidence="8" id="KW-0863">Zinc-finger</keyword>
<evidence type="ECO:0000256" key="9">
    <source>
        <dbReference type="ARBA" id="ARBA00022833"/>
    </source>
</evidence>
<reference evidence="22 23" key="1">
    <citation type="submission" date="2008-07" db="EMBL/GenBank/DDBJ databases">
        <authorList>
            <person name="El-Sayed N."/>
            <person name="Caler E."/>
            <person name="Inman J."/>
            <person name="Amedeo P."/>
            <person name="Hass B."/>
            <person name="Wortman J."/>
        </authorList>
    </citation>
    <scope>NUCLEOTIDE SEQUENCE [LARGE SCALE GENOMIC DNA]</scope>
    <source>
        <strain evidence="23">ATCC 50983 / TXsc</strain>
    </source>
</reference>